<proteinExistence type="predicted"/>
<evidence type="ECO:0000259" key="3">
    <source>
        <dbReference type="Pfam" id="PF00350"/>
    </source>
</evidence>
<feature type="coiled-coil region" evidence="1">
    <location>
        <begin position="668"/>
        <end position="709"/>
    </location>
</feature>
<dbReference type="InParanoid" id="E4ZZR1"/>
<sequence>MEDWADFQQRARAVLPAQELKPKRCWIGVLSHEKKPTDRLRETDFLWMVGHSKITTQKIYETYQKHFNVDGLELKHKGVSVQPGDVVKSFQTAGDNLVLFLASRPEKGRTPPESFASTDLLCKDSKEFQADILHQSEDSPGAHLVSRTMSIPFLDGPSEMKVSALKCTPNSAPVEHEIPPRRAVPDPLTVKSPDTFAPWTPFGDQAEVANRAPVPAQVPYQTPYTSPYPFGMNQILPANLPNAGPTGSLAPPGLALFGAHAQCENYGSATSHGQTMVKSEQQLPLLHTESSSIHSAEDHSTPSFNSEEIFQNQPLLEGQEEVTTMPQQDIREIIDQRDPLILEAGVSKAVEVLKELRARFAQHAATNNESASWVQAIDKLLPQAQRLRTVVGVVGNTGAGKSSVINALLDEERLVPTNCMRACTAVVTEISWNASTDSSDRYRAEIEFIGHADWEKELHMLLKEFLTDNGTLLKDVSDPNSDAGIAWARFHSVYPDIPRDSIGDCTVPNLMAKPSIATILGSTKRIAAAVSGRFYNKLQKYVDSREKVTKKNKDKDKKTAFQMEYWPLIKVVKIYTKSPALSTGACIVDLPGVHDSNAARAAVAQGYMKRCTGLWIVAPINRAVDDKAAKTLLGNSFKRQLKYDGGFSSITFICSKTDDISITEAIDSLELEDEIAEFEREQVECKNQIKKIENDISKLRDEQAHYKLVLNDTIEEIEEWEDLQDLIDDGKTVYSPLLGSKKRKRPSSGKQSRKKVTRDDGDSEDNFVATDDEETEDDEAPVDESQQTPLSEADIKLRLKELKDVKKEARRAAFDKKHEMDALEPQIQELAKKIDGIKAKISRICIAGRNQYSKTAIQNDFAAGIKEIDQENAAEEDEDNFNPEEEVRDYDQVAKSLPVFCVSSRAYQKIQGRLLKDDSVPGFITVEETEIPQLQAHCKKLTESGRIQTARTFLLNLCQLLTTFHLWASDDGTGLKMTDEDKAKQVSYLKGRLEQLETGLEQAVHACINEMRAELKNQIFNKCPELINDAIQAAPTTALAWGQKDMGGLAWSTYKAVVRRDGVYQSPSAGLRDFNADLIDPIIKKLASGWERAFQSRLPKAFNTYVKNSSKILQAFHTAVEENARKNGVGLASLTMLKTQIHTYEQLYADLGTHLVTQMNELQREANREFTPSIAGIMHAVYEACTVERGRGSYKRMKEHMMNHVERERHHMFHDATKTVERHLDQMCKALQESMEAKADEIFVQMNRDYMQALAGREINGSMMLQGREERAARKESRELLMNVDEQFANIVNGHLDMGAGEYEDKASVIMDDEHDISEDAQDVSVYEDNEDSVMTGVDDALITELNPSKSTARPGSECPNIEVVHQEDDTEDDN</sequence>
<feature type="compositionally biased region" description="Basic residues" evidence="2">
    <location>
        <begin position="740"/>
        <end position="756"/>
    </location>
</feature>
<dbReference type="InterPro" id="IPR056024">
    <property type="entry name" value="DUF7605"/>
</dbReference>
<dbReference type="GeneID" id="13283355"/>
<keyword evidence="6" id="KW-1185">Reference proteome</keyword>
<name>E4ZZR1_LEPMJ</name>
<dbReference type="STRING" id="985895.E4ZZR1"/>
<dbReference type="Proteomes" id="UP000002668">
    <property type="component" value="Genome"/>
</dbReference>
<dbReference type="eggNOG" id="ENOG502QU12">
    <property type="taxonomic scope" value="Eukaryota"/>
</dbReference>
<dbReference type="PANTHER" id="PTHR36681:SF3">
    <property type="entry name" value="NUCLEAR GTPASE, GERMINAL CENTER-ASSOCIATED, TANDEM DUPLICATE 3"/>
    <property type="match status" value="1"/>
</dbReference>
<feature type="domain" description="Dynamin N-terminal" evidence="3">
    <location>
        <begin position="391"/>
        <end position="632"/>
    </location>
</feature>
<dbReference type="InterPro" id="IPR027417">
    <property type="entry name" value="P-loop_NTPase"/>
</dbReference>
<dbReference type="EMBL" id="FP929130">
    <property type="protein sequence ID" value="CBX96771.1"/>
    <property type="molecule type" value="Genomic_DNA"/>
</dbReference>
<feature type="region of interest" description="Disordered" evidence="2">
    <location>
        <begin position="1347"/>
        <end position="1375"/>
    </location>
</feature>
<evidence type="ECO:0000256" key="1">
    <source>
        <dbReference type="SAM" id="Coils"/>
    </source>
</evidence>
<feature type="region of interest" description="Disordered" evidence="2">
    <location>
        <begin position="737"/>
        <end position="794"/>
    </location>
</feature>
<feature type="domain" description="DUF7605" evidence="4">
    <location>
        <begin position="1045"/>
        <end position="1209"/>
    </location>
</feature>
<keyword evidence="1" id="KW-0175">Coiled coil</keyword>
<dbReference type="Gene3D" id="3.40.50.300">
    <property type="entry name" value="P-loop containing nucleotide triphosphate hydrolases"/>
    <property type="match status" value="1"/>
</dbReference>
<evidence type="ECO:0000256" key="2">
    <source>
        <dbReference type="SAM" id="MobiDB-lite"/>
    </source>
</evidence>
<dbReference type="Pfam" id="PF24564">
    <property type="entry name" value="DUF7605"/>
    <property type="match status" value="1"/>
</dbReference>
<evidence type="ECO:0000313" key="6">
    <source>
        <dbReference type="Proteomes" id="UP000002668"/>
    </source>
</evidence>
<dbReference type="SUPFAM" id="SSF52540">
    <property type="entry name" value="P-loop containing nucleoside triphosphate hydrolases"/>
    <property type="match status" value="1"/>
</dbReference>
<protein>
    <recommendedName>
        <fullName evidence="7">Tat pathway signal sequence</fullName>
    </recommendedName>
</protein>
<dbReference type="OMA" id="VAQGYMK"/>
<dbReference type="PANTHER" id="PTHR36681">
    <property type="entry name" value="NUCLEAR GTPASE, GERMINAL CENTER-ASSOCIATED, TANDEM DUPLICATE 3"/>
    <property type="match status" value="1"/>
</dbReference>
<evidence type="ECO:0000259" key="4">
    <source>
        <dbReference type="Pfam" id="PF24564"/>
    </source>
</evidence>
<dbReference type="Pfam" id="PF00350">
    <property type="entry name" value="Dynamin_N"/>
    <property type="match status" value="1"/>
</dbReference>
<reference evidence="6" key="1">
    <citation type="journal article" date="2011" name="Nat. Commun.">
        <title>Effector diversification within compartments of the Leptosphaeria maculans genome affected by Repeat-Induced Point mutations.</title>
        <authorList>
            <person name="Rouxel T."/>
            <person name="Grandaubert J."/>
            <person name="Hane J.K."/>
            <person name="Hoede C."/>
            <person name="van de Wouw A.P."/>
            <person name="Couloux A."/>
            <person name="Dominguez V."/>
            <person name="Anthouard V."/>
            <person name="Bally P."/>
            <person name="Bourras S."/>
            <person name="Cozijnsen A.J."/>
            <person name="Ciuffetti L.M."/>
            <person name="Degrave A."/>
            <person name="Dilmaghani A."/>
            <person name="Duret L."/>
            <person name="Fudal I."/>
            <person name="Goodwin S.B."/>
            <person name="Gout L."/>
            <person name="Glaser N."/>
            <person name="Linglin J."/>
            <person name="Kema G.H.J."/>
            <person name="Lapalu N."/>
            <person name="Lawrence C.B."/>
            <person name="May K."/>
            <person name="Meyer M."/>
            <person name="Ollivier B."/>
            <person name="Poulain J."/>
            <person name="Schoch C.L."/>
            <person name="Simon A."/>
            <person name="Spatafora J.W."/>
            <person name="Stachowiak A."/>
            <person name="Turgeon B.G."/>
            <person name="Tyler B.M."/>
            <person name="Vincent D."/>
            <person name="Weissenbach J."/>
            <person name="Amselem J."/>
            <person name="Quesneville H."/>
            <person name="Oliver R.P."/>
            <person name="Wincker P."/>
            <person name="Balesdent M.-H."/>
            <person name="Howlett B.J."/>
        </authorList>
    </citation>
    <scope>NUCLEOTIDE SEQUENCE [LARGE SCALE GENOMIC DNA]</scope>
    <source>
        <strain evidence="6">JN3 / isolate v23.1.3 / race Av1-4-5-6-7-8</strain>
    </source>
</reference>
<feature type="compositionally biased region" description="Acidic residues" evidence="2">
    <location>
        <begin position="761"/>
        <end position="782"/>
    </location>
</feature>
<dbReference type="InterPro" id="IPR045063">
    <property type="entry name" value="Dynamin_N"/>
</dbReference>
<dbReference type="VEuPathDB" id="FungiDB:LEMA_P099020.1"/>
<evidence type="ECO:0008006" key="7">
    <source>
        <dbReference type="Google" id="ProtNLM"/>
    </source>
</evidence>
<gene>
    <name evidence="5" type="ORF">LEMA_P099020.1</name>
</gene>
<organism evidence="6">
    <name type="scientific">Leptosphaeria maculans (strain JN3 / isolate v23.1.3 / race Av1-4-5-6-7-8)</name>
    <name type="common">Blackleg fungus</name>
    <name type="synonym">Phoma lingam</name>
    <dbReference type="NCBI Taxonomy" id="985895"/>
    <lineage>
        <taxon>Eukaryota</taxon>
        <taxon>Fungi</taxon>
        <taxon>Dikarya</taxon>
        <taxon>Ascomycota</taxon>
        <taxon>Pezizomycotina</taxon>
        <taxon>Dothideomycetes</taxon>
        <taxon>Pleosporomycetidae</taxon>
        <taxon>Pleosporales</taxon>
        <taxon>Pleosporineae</taxon>
        <taxon>Leptosphaeriaceae</taxon>
        <taxon>Plenodomus</taxon>
        <taxon>Plenodomus lingam/Leptosphaeria maculans species complex</taxon>
    </lineage>
</organism>
<accession>E4ZZR1</accession>
<evidence type="ECO:0000313" key="5">
    <source>
        <dbReference type="EMBL" id="CBX96771.1"/>
    </source>
</evidence>
<dbReference type="HOGENOM" id="CLU_005249_0_0_1"/>
<dbReference type="OrthoDB" id="3598281at2759"/>